<dbReference type="Gene3D" id="3.40.50.10140">
    <property type="entry name" value="Toll/interleukin-1 receptor homology (TIR) domain"/>
    <property type="match status" value="1"/>
</dbReference>
<dbReference type="PANTHER" id="PTHR24365">
    <property type="entry name" value="TOLL-LIKE RECEPTOR"/>
    <property type="match status" value="1"/>
</dbReference>
<evidence type="ECO:0000256" key="4">
    <source>
        <dbReference type="ARBA" id="ARBA00022614"/>
    </source>
</evidence>
<evidence type="ECO:0000256" key="13">
    <source>
        <dbReference type="ARBA" id="ARBA00023180"/>
    </source>
</evidence>
<evidence type="ECO:0000256" key="18">
    <source>
        <dbReference type="SAM" id="SignalP"/>
    </source>
</evidence>
<name>W5MMU8_LEPOC</name>
<dbReference type="InterPro" id="IPR001611">
    <property type="entry name" value="Leu-rich_rpt"/>
</dbReference>
<evidence type="ECO:0000259" key="19">
    <source>
        <dbReference type="PROSITE" id="PS50104"/>
    </source>
</evidence>
<protein>
    <submittedName>
        <fullName evidence="20">Toll-like receptor 18</fullName>
    </submittedName>
</protein>
<feature type="disulfide bond" evidence="16">
    <location>
        <begin position="361"/>
        <end position="390"/>
    </location>
</feature>
<feature type="transmembrane region" description="Helical" evidence="17">
    <location>
        <begin position="605"/>
        <end position="628"/>
    </location>
</feature>
<dbReference type="EMBL" id="AHAT01028258">
    <property type="status" value="NOT_ANNOTATED_CDS"/>
    <property type="molecule type" value="Genomic_DNA"/>
</dbReference>
<dbReference type="Bgee" id="ENSLOCG00000007992">
    <property type="expression patterns" value="Expressed in heart and 12 other cell types or tissues"/>
</dbReference>
<evidence type="ECO:0000256" key="15">
    <source>
        <dbReference type="PIRNR" id="PIRNR037595"/>
    </source>
</evidence>
<dbReference type="FunCoup" id="W5MMU8">
    <property type="interactions" value="97"/>
</dbReference>
<dbReference type="GO" id="GO:0002224">
    <property type="term" value="P:toll-like receptor signaling pathway"/>
    <property type="evidence" value="ECO:0000318"/>
    <property type="project" value="GO_Central"/>
</dbReference>
<reference evidence="21" key="1">
    <citation type="submission" date="2011-12" db="EMBL/GenBank/DDBJ databases">
        <title>The Draft Genome of Lepisosteus oculatus.</title>
        <authorList>
            <consortium name="The Broad Institute Genome Assembly &amp; Analysis Group"/>
            <consortium name="Computational R&amp;D Group"/>
            <consortium name="and Sequencing Platform"/>
            <person name="Di Palma F."/>
            <person name="Alfoldi J."/>
            <person name="Johnson J."/>
            <person name="Berlin A."/>
            <person name="Gnerre S."/>
            <person name="Jaffe D."/>
            <person name="MacCallum I."/>
            <person name="Young S."/>
            <person name="Walker B.J."/>
            <person name="Lander E.S."/>
            <person name="Lindblad-Toh K."/>
        </authorList>
    </citation>
    <scope>NUCLEOTIDE SEQUENCE [LARGE SCALE GENOMIC DNA]</scope>
</reference>
<feature type="signal peptide" evidence="18">
    <location>
        <begin position="1"/>
        <end position="28"/>
    </location>
</feature>
<accession>W5MMU8</accession>
<evidence type="ECO:0000256" key="11">
    <source>
        <dbReference type="ARBA" id="ARBA00023136"/>
    </source>
</evidence>
<dbReference type="InterPro" id="IPR003591">
    <property type="entry name" value="Leu-rich_rpt_typical-subtyp"/>
</dbReference>
<evidence type="ECO:0000256" key="3">
    <source>
        <dbReference type="ARBA" id="ARBA00022588"/>
    </source>
</evidence>
<dbReference type="InterPro" id="IPR017241">
    <property type="entry name" value="Toll-like_receptor"/>
</dbReference>
<dbReference type="PIRSF" id="PIRSF037595">
    <property type="entry name" value="Toll-like_receptor"/>
    <property type="match status" value="1"/>
</dbReference>
<dbReference type="KEGG" id="loc:102687114"/>
<evidence type="ECO:0000313" key="21">
    <source>
        <dbReference type="Proteomes" id="UP000018468"/>
    </source>
</evidence>
<dbReference type="GeneTree" id="ENSGT00940000164422"/>
<dbReference type="FunFam" id="3.80.10.10:FF:000046">
    <property type="entry name" value="Toll-like receptor 2"/>
    <property type="match status" value="1"/>
</dbReference>
<feature type="domain" description="TIR" evidence="19">
    <location>
        <begin position="658"/>
        <end position="801"/>
    </location>
</feature>
<keyword evidence="6 18" id="KW-0732">Signal</keyword>
<dbReference type="GO" id="GO:0038023">
    <property type="term" value="F:signaling receptor activity"/>
    <property type="evidence" value="ECO:0000318"/>
    <property type="project" value="GO_Central"/>
</dbReference>
<keyword evidence="7" id="KW-0677">Repeat</keyword>
<reference evidence="20" key="2">
    <citation type="submission" date="2025-08" db="UniProtKB">
        <authorList>
            <consortium name="Ensembl"/>
        </authorList>
    </citation>
    <scope>IDENTIFICATION</scope>
</reference>
<dbReference type="FunFam" id="3.40.50.10140:FF:000001">
    <property type="entry name" value="Toll-like receptor 2"/>
    <property type="match status" value="1"/>
</dbReference>
<evidence type="ECO:0000256" key="17">
    <source>
        <dbReference type="SAM" id="Phobius"/>
    </source>
</evidence>
<dbReference type="Pfam" id="PF13855">
    <property type="entry name" value="LRR_8"/>
    <property type="match status" value="2"/>
</dbReference>
<evidence type="ECO:0000313" key="20">
    <source>
        <dbReference type="Ensembl" id="ENSLOCP00000009707.1"/>
    </source>
</evidence>
<dbReference type="InterPro" id="IPR032675">
    <property type="entry name" value="LRR_dom_sf"/>
</dbReference>
<keyword evidence="21" id="KW-1185">Reference proteome</keyword>
<dbReference type="SUPFAM" id="SSF52200">
    <property type="entry name" value="Toll/Interleukin receptor TIR domain"/>
    <property type="match status" value="1"/>
</dbReference>
<dbReference type="PRINTS" id="PR01537">
    <property type="entry name" value="INTRLKN1R1F"/>
</dbReference>
<evidence type="ECO:0000256" key="1">
    <source>
        <dbReference type="ARBA" id="ARBA00004479"/>
    </source>
</evidence>
<dbReference type="InterPro" id="IPR000157">
    <property type="entry name" value="TIR_dom"/>
</dbReference>
<keyword evidence="14 15" id="KW-0395">Inflammatory response</keyword>
<keyword evidence="12 15" id="KW-0675">Receptor</keyword>
<dbReference type="PANTHER" id="PTHR24365:SF26">
    <property type="entry name" value="TOLL-LIKE RECEPTOR 18"/>
    <property type="match status" value="1"/>
</dbReference>
<dbReference type="Gene3D" id="3.80.10.10">
    <property type="entry name" value="Ribonuclease Inhibitor"/>
    <property type="match status" value="1"/>
</dbReference>
<keyword evidence="3 15" id="KW-0399">Innate immunity</keyword>
<dbReference type="PROSITE" id="PS51450">
    <property type="entry name" value="LRR"/>
    <property type="match status" value="4"/>
</dbReference>
<comment type="similarity">
    <text evidence="2 15">Belongs to the Toll-like receptor family.</text>
</comment>
<proteinExistence type="inferred from homology"/>
<evidence type="ECO:0000256" key="8">
    <source>
        <dbReference type="ARBA" id="ARBA00022859"/>
    </source>
</evidence>
<dbReference type="InterPro" id="IPR035897">
    <property type="entry name" value="Toll_tir_struct_dom_sf"/>
</dbReference>
<evidence type="ECO:0000256" key="5">
    <source>
        <dbReference type="ARBA" id="ARBA00022692"/>
    </source>
</evidence>
<keyword evidence="16" id="KW-1015">Disulfide bond</keyword>
<dbReference type="SUPFAM" id="SSF52058">
    <property type="entry name" value="L domain-like"/>
    <property type="match status" value="1"/>
</dbReference>
<comment type="subcellular location">
    <subcellularLocation>
        <location evidence="1">Membrane</location>
        <topology evidence="1">Single-pass type I membrane protein</topology>
    </subcellularLocation>
</comment>
<keyword evidence="8 15" id="KW-0391">Immunity</keyword>
<keyword evidence="4" id="KW-0433">Leucine-rich repeat</keyword>
<dbReference type="Ensembl" id="ENSLOCT00000009719.1">
    <property type="protein sequence ID" value="ENSLOCP00000009707.1"/>
    <property type="gene ID" value="ENSLOCG00000007992.1"/>
</dbReference>
<keyword evidence="9 17" id="KW-1133">Transmembrane helix</keyword>
<evidence type="ECO:0000256" key="7">
    <source>
        <dbReference type="ARBA" id="ARBA00022737"/>
    </source>
</evidence>
<reference evidence="20" key="3">
    <citation type="submission" date="2025-09" db="UniProtKB">
        <authorList>
            <consortium name="Ensembl"/>
        </authorList>
    </citation>
    <scope>IDENTIFICATION</scope>
</reference>
<dbReference type="STRING" id="7918.ENSLOCP00000009707"/>
<dbReference type="GO" id="GO:0005886">
    <property type="term" value="C:plasma membrane"/>
    <property type="evidence" value="ECO:0000318"/>
    <property type="project" value="GO_Central"/>
</dbReference>
<dbReference type="SMART" id="SM00369">
    <property type="entry name" value="LRR_TYP"/>
    <property type="match status" value="8"/>
</dbReference>
<keyword evidence="11 17" id="KW-0472">Membrane</keyword>
<keyword evidence="10" id="KW-0520">NAD</keyword>
<evidence type="ECO:0000256" key="9">
    <source>
        <dbReference type="ARBA" id="ARBA00022989"/>
    </source>
</evidence>
<evidence type="ECO:0000256" key="16">
    <source>
        <dbReference type="PIRSR" id="PIRSR037595-2"/>
    </source>
</evidence>
<dbReference type="OMA" id="CSDAEWV"/>
<dbReference type="eggNOG" id="KOG4641">
    <property type="taxonomic scope" value="Eukaryota"/>
</dbReference>
<dbReference type="AlphaFoldDB" id="W5MMU8"/>
<feature type="chain" id="PRO_5004867987" evidence="18">
    <location>
        <begin position="29"/>
        <end position="808"/>
    </location>
</feature>
<dbReference type="HOGENOM" id="CLU_006000_3_0_1"/>
<dbReference type="GO" id="GO:0006954">
    <property type="term" value="P:inflammatory response"/>
    <property type="evidence" value="ECO:0000318"/>
    <property type="project" value="GO_Central"/>
</dbReference>
<dbReference type="SMART" id="SM00255">
    <property type="entry name" value="TIR"/>
    <property type="match status" value="1"/>
</dbReference>
<keyword evidence="5 17" id="KW-0812">Transmembrane</keyword>
<evidence type="ECO:0000256" key="6">
    <source>
        <dbReference type="ARBA" id="ARBA00022729"/>
    </source>
</evidence>
<evidence type="ECO:0000256" key="10">
    <source>
        <dbReference type="ARBA" id="ARBA00023027"/>
    </source>
</evidence>
<dbReference type="InParanoid" id="W5MMU8"/>
<dbReference type="GO" id="GO:0004888">
    <property type="term" value="F:transmembrane signaling receptor activity"/>
    <property type="evidence" value="ECO:0007669"/>
    <property type="project" value="InterPro"/>
</dbReference>
<evidence type="ECO:0000256" key="14">
    <source>
        <dbReference type="ARBA" id="ARBA00023198"/>
    </source>
</evidence>
<evidence type="ECO:0000256" key="2">
    <source>
        <dbReference type="ARBA" id="ARBA00009634"/>
    </source>
</evidence>
<organism evidence="20 21">
    <name type="scientific">Lepisosteus oculatus</name>
    <name type="common">Spotted gar</name>
    <dbReference type="NCBI Taxonomy" id="7918"/>
    <lineage>
        <taxon>Eukaryota</taxon>
        <taxon>Metazoa</taxon>
        <taxon>Chordata</taxon>
        <taxon>Craniata</taxon>
        <taxon>Vertebrata</taxon>
        <taxon>Euteleostomi</taxon>
        <taxon>Actinopterygii</taxon>
        <taxon>Neopterygii</taxon>
        <taxon>Holostei</taxon>
        <taxon>Semionotiformes</taxon>
        <taxon>Lepisosteidae</taxon>
        <taxon>Lepisosteus</taxon>
    </lineage>
</organism>
<dbReference type="SMART" id="SM00082">
    <property type="entry name" value="LRRCT"/>
    <property type="match status" value="1"/>
</dbReference>
<dbReference type="GO" id="GO:0045087">
    <property type="term" value="P:innate immune response"/>
    <property type="evidence" value="ECO:0007669"/>
    <property type="project" value="UniProtKB-UniRule"/>
</dbReference>
<evidence type="ECO:0000256" key="12">
    <source>
        <dbReference type="ARBA" id="ARBA00023170"/>
    </source>
</evidence>
<dbReference type="InterPro" id="IPR000483">
    <property type="entry name" value="Cys-rich_flank_reg_C"/>
</dbReference>
<keyword evidence="13" id="KW-0325">Glycoprotein</keyword>
<dbReference type="PROSITE" id="PS50104">
    <property type="entry name" value="TIR"/>
    <property type="match status" value="1"/>
</dbReference>
<sequence>MSSSLRVTALANLLLCVWLTLVTVPATAGQFPCPASDGVFANCKGANLEWVPAGLPLSVEVLDLSYNRLRAIRRADFAHLSRLRDLRLQYNNISHIEGGSFLFNALLEHLNIFNNSLRAIPHKALQPLVKLRSLDMSNNLYAQATLDDVFSAFTSLESLSLGGPLVQNLSRGDFRALQKTRLVKFAIKAGTSLVHYEPGTLVGIQTREMWLDIALDDRPEILPNILRDFAGSSFACLRFRNLFEFKYYTGTEDIFLGLRAIKTNKLVFYRGKFNENLLRMALLNIQGSPIKGLELVAVDFARSPSFVDNGTGSSVTDLSLDELVLSDISNPDILRFDWRFTWFSKVRNLTIRNVNFNFVPCDAWDELRNVEVMTIANNRLRDNFLYNQRCTYKDSMPSLRTFDASANELTSLSTLTALMGEWRQLRVLDLSYNKLGSLEESCTWRQNITKMILHHNTFDRSVLDCLPTTLEYLDLSYSSLDQLDMTYFQKATSLRVLLLSDNKIKFIPSGWSSPSLWSLVVDGNSFGLINTGSFHNMPSLALLRAGNNPYHCTCDLHHFFQETLARGTVNITDWPDDYICYHPEPLRMTSVDRFSPGRLACDVRLVVAISVVITAIVVLVIVLLCYAFDVPWYAKATYQILRARYRARQEGDLLGRDFAYHAFVSYSHSDAEWVRDQLLLRLESCEPPYRVCIHERDFMPGRWIIDNIIENIENSRKVIFVLSHHFVNSEWCNYELYFAQQRAIGKTFQDVILVVKEAIDPDSLPSKYCRLKKMLSTKTYLEWPEETQRRAFFWAQLCSVLGKPTLRV</sequence>
<dbReference type="Proteomes" id="UP000018468">
    <property type="component" value="Linkage group LG24"/>
</dbReference>
<dbReference type="OrthoDB" id="1081807at2759"/>
<dbReference type="Pfam" id="PF01582">
    <property type="entry name" value="TIR"/>
    <property type="match status" value="1"/>
</dbReference>
<feature type="disulfide bond" evidence="16">
    <location>
        <begin position="442"/>
        <end position="465"/>
    </location>
</feature>